<dbReference type="GO" id="GO:0008270">
    <property type="term" value="F:zinc ion binding"/>
    <property type="evidence" value="ECO:0007669"/>
    <property type="project" value="UniProtKB-UniRule"/>
</dbReference>
<evidence type="ECO:0000313" key="10">
    <source>
        <dbReference type="EMBL" id="MYC97187.1"/>
    </source>
</evidence>
<name>A0A6B1DDS8_9CHLR</name>
<keyword evidence="7 9" id="KW-0378">Hydrolase</keyword>
<keyword evidence="8 9" id="KW-0862">Zinc</keyword>
<evidence type="ECO:0000256" key="6">
    <source>
        <dbReference type="ARBA" id="ARBA00022759"/>
    </source>
</evidence>
<evidence type="ECO:0000256" key="2">
    <source>
        <dbReference type="ARBA" id="ARBA00022517"/>
    </source>
</evidence>
<evidence type="ECO:0000256" key="9">
    <source>
        <dbReference type="HAMAP-Rule" id="MF_00009"/>
    </source>
</evidence>
<dbReference type="Gene3D" id="3.40.390.30">
    <property type="entry name" value="Metalloproteases ('zincins'), catalytic domain"/>
    <property type="match status" value="1"/>
</dbReference>
<protein>
    <recommendedName>
        <fullName evidence="9">Endoribonuclease YbeY</fullName>
        <ecNumber evidence="9">3.1.-.-</ecNumber>
    </recommendedName>
</protein>
<dbReference type="PANTHER" id="PTHR46986">
    <property type="entry name" value="ENDORIBONUCLEASE YBEY, CHLOROPLASTIC"/>
    <property type="match status" value="1"/>
</dbReference>
<dbReference type="Pfam" id="PF02130">
    <property type="entry name" value="YbeY"/>
    <property type="match status" value="1"/>
</dbReference>
<proteinExistence type="inferred from homology"/>
<dbReference type="GO" id="GO:0004521">
    <property type="term" value="F:RNA endonuclease activity"/>
    <property type="evidence" value="ECO:0007669"/>
    <property type="project" value="UniProtKB-UniRule"/>
</dbReference>
<dbReference type="InterPro" id="IPR023091">
    <property type="entry name" value="MetalPrtase_cat_dom_sf_prd"/>
</dbReference>
<reference evidence="10" key="1">
    <citation type="submission" date="2019-09" db="EMBL/GenBank/DDBJ databases">
        <title>Characterisation of the sponge microbiome using genome-centric metagenomics.</title>
        <authorList>
            <person name="Engelberts J.P."/>
            <person name="Robbins S.J."/>
            <person name="De Goeij J.M."/>
            <person name="Aranda M."/>
            <person name="Bell S.C."/>
            <person name="Webster N.S."/>
        </authorList>
    </citation>
    <scope>NUCLEOTIDE SEQUENCE</scope>
    <source>
        <strain evidence="10">SB0661_bin_32</strain>
    </source>
</reference>
<dbReference type="PANTHER" id="PTHR46986:SF1">
    <property type="entry name" value="ENDORIBONUCLEASE YBEY, CHLOROPLASTIC"/>
    <property type="match status" value="1"/>
</dbReference>
<evidence type="ECO:0000256" key="7">
    <source>
        <dbReference type="ARBA" id="ARBA00022801"/>
    </source>
</evidence>
<dbReference type="PROSITE" id="PS01306">
    <property type="entry name" value="UPF0054"/>
    <property type="match status" value="1"/>
</dbReference>
<evidence type="ECO:0000256" key="1">
    <source>
        <dbReference type="ARBA" id="ARBA00010875"/>
    </source>
</evidence>
<dbReference type="AlphaFoldDB" id="A0A6B1DDS8"/>
<comment type="similarity">
    <text evidence="1 9">Belongs to the endoribonuclease YbeY family.</text>
</comment>
<dbReference type="InterPro" id="IPR020549">
    <property type="entry name" value="YbeY_CS"/>
</dbReference>
<dbReference type="GO" id="GO:0006364">
    <property type="term" value="P:rRNA processing"/>
    <property type="evidence" value="ECO:0007669"/>
    <property type="project" value="UniProtKB-UniRule"/>
</dbReference>
<sequence>MTRNMGIYIQIDGQFQARVEEAWLEAAAKAALRACQRDEISISILVVDDDELRRYNRIYRRQDAPTDVLSFAIQEGPALAAEAPDALAAELDADLGDLVLAFPYASRQAIQHGHTLASELQLLVVHGTLHLLGYDHDTETRQAEMWRKQTEILSSLTDEDLTPRLTTPDW</sequence>
<evidence type="ECO:0000256" key="8">
    <source>
        <dbReference type="ARBA" id="ARBA00022833"/>
    </source>
</evidence>
<feature type="binding site" evidence="9">
    <location>
        <position position="126"/>
    </location>
    <ligand>
        <name>Zn(2+)</name>
        <dbReference type="ChEBI" id="CHEBI:29105"/>
        <note>catalytic</note>
    </ligand>
</feature>
<dbReference type="InterPro" id="IPR002036">
    <property type="entry name" value="YbeY"/>
</dbReference>
<dbReference type="EMBL" id="VXMH01000106">
    <property type="protein sequence ID" value="MYC97187.1"/>
    <property type="molecule type" value="Genomic_DNA"/>
</dbReference>
<keyword evidence="6 9" id="KW-0255">Endonuclease</keyword>
<dbReference type="SUPFAM" id="SSF55486">
    <property type="entry name" value="Metalloproteases ('zincins'), catalytic domain"/>
    <property type="match status" value="1"/>
</dbReference>
<keyword evidence="9" id="KW-0963">Cytoplasm</keyword>
<evidence type="ECO:0000256" key="5">
    <source>
        <dbReference type="ARBA" id="ARBA00022723"/>
    </source>
</evidence>
<keyword evidence="4 9" id="KW-0540">Nuclease</keyword>
<evidence type="ECO:0000256" key="3">
    <source>
        <dbReference type="ARBA" id="ARBA00022552"/>
    </source>
</evidence>
<feature type="binding site" evidence="9">
    <location>
        <position position="130"/>
    </location>
    <ligand>
        <name>Zn(2+)</name>
        <dbReference type="ChEBI" id="CHEBI:29105"/>
        <note>catalytic</note>
    </ligand>
</feature>
<organism evidence="10">
    <name type="scientific">Caldilineaceae bacterium SB0661_bin_32</name>
    <dbReference type="NCBI Taxonomy" id="2605255"/>
    <lineage>
        <taxon>Bacteria</taxon>
        <taxon>Bacillati</taxon>
        <taxon>Chloroflexota</taxon>
        <taxon>Caldilineae</taxon>
        <taxon>Caldilineales</taxon>
        <taxon>Caldilineaceae</taxon>
    </lineage>
</organism>
<dbReference type="HAMAP" id="MF_00009">
    <property type="entry name" value="Endoribonucl_YbeY"/>
    <property type="match status" value="1"/>
</dbReference>
<comment type="function">
    <text evidence="9">Single strand-specific metallo-endoribonuclease involved in late-stage 70S ribosome quality control and in maturation of the 3' terminus of the 16S rRNA.</text>
</comment>
<comment type="caution">
    <text evidence="10">The sequence shown here is derived from an EMBL/GenBank/DDBJ whole genome shotgun (WGS) entry which is preliminary data.</text>
</comment>
<dbReference type="GO" id="GO:0004222">
    <property type="term" value="F:metalloendopeptidase activity"/>
    <property type="evidence" value="ECO:0007669"/>
    <property type="project" value="InterPro"/>
</dbReference>
<feature type="binding site" evidence="9">
    <location>
        <position position="136"/>
    </location>
    <ligand>
        <name>Zn(2+)</name>
        <dbReference type="ChEBI" id="CHEBI:29105"/>
        <note>catalytic</note>
    </ligand>
</feature>
<dbReference type="GO" id="GO:0005737">
    <property type="term" value="C:cytoplasm"/>
    <property type="evidence" value="ECO:0007669"/>
    <property type="project" value="UniProtKB-SubCell"/>
</dbReference>
<gene>
    <name evidence="9 10" type="primary">ybeY</name>
    <name evidence="10" type="ORF">F4X14_19700</name>
</gene>
<comment type="subcellular location">
    <subcellularLocation>
        <location evidence="9">Cytoplasm</location>
    </subcellularLocation>
</comment>
<keyword evidence="2 9" id="KW-0690">Ribosome biogenesis</keyword>
<accession>A0A6B1DDS8</accession>
<dbReference type="NCBIfam" id="TIGR00043">
    <property type="entry name" value="rRNA maturation RNase YbeY"/>
    <property type="match status" value="1"/>
</dbReference>
<dbReference type="EC" id="3.1.-.-" evidence="9"/>
<keyword evidence="5 9" id="KW-0479">Metal-binding</keyword>
<comment type="cofactor">
    <cofactor evidence="9">
        <name>Zn(2+)</name>
        <dbReference type="ChEBI" id="CHEBI:29105"/>
    </cofactor>
    <text evidence="9">Binds 1 zinc ion.</text>
</comment>
<keyword evidence="3 9" id="KW-0698">rRNA processing</keyword>
<evidence type="ECO:0000256" key="4">
    <source>
        <dbReference type="ARBA" id="ARBA00022722"/>
    </source>
</evidence>